<reference evidence="2 3" key="1">
    <citation type="journal article" date="2023" name="Life. Sci Alliance">
        <title>Evolutionary insights into 3D genome organization and epigenetic landscape of Vigna mungo.</title>
        <authorList>
            <person name="Junaid A."/>
            <person name="Singh B."/>
            <person name="Bhatia S."/>
        </authorList>
    </citation>
    <scope>NUCLEOTIDE SEQUENCE [LARGE SCALE GENOMIC DNA]</scope>
    <source>
        <strain evidence="2">Urdbean</strain>
    </source>
</reference>
<protein>
    <submittedName>
        <fullName evidence="2">Uncharacterized protein</fullName>
    </submittedName>
</protein>
<keyword evidence="3" id="KW-1185">Reference proteome</keyword>
<sequence length="208" mass="22646">FALHPSLPQFPLHPSLPSNAGEDSGEAHLMAASVINVPSRPPSLKVILRSLKQTGDLTLRNDITGSTIFKCLQAQEKSQKRNFTRGSRSFQEEPQEPCSVLVQIKRKAALEIGASLSPDDSRFVNLIKECDKLIVGFLSLGYSTPFLSLGSSYMYPSLVAAKATVISVREEIATQGLPLGICPLVFVFTGPGNGYFFLSSLFLCKRDI</sequence>
<dbReference type="Proteomes" id="UP001374535">
    <property type="component" value="Chromosome 10"/>
</dbReference>
<dbReference type="AlphaFoldDB" id="A0AAQ3MML0"/>
<accession>A0AAQ3MML0</accession>
<feature type="region of interest" description="Disordered" evidence="1">
    <location>
        <begin position="1"/>
        <end position="24"/>
    </location>
</feature>
<evidence type="ECO:0000313" key="3">
    <source>
        <dbReference type="Proteomes" id="UP001374535"/>
    </source>
</evidence>
<dbReference type="EMBL" id="CP144691">
    <property type="protein sequence ID" value="WVY93578.1"/>
    <property type="molecule type" value="Genomic_DNA"/>
</dbReference>
<evidence type="ECO:0000256" key="1">
    <source>
        <dbReference type="SAM" id="MobiDB-lite"/>
    </source>
</evidence>
<feature type="non-terminal residue" evidence="2">
    <location>
        <position position="1"/>
    </location>
</feature>
<gene>
    <name evidence="2" type="ORF">V8G54_032666</name>
</gene>
<proteinExistence type="predicted"/>
<name>A0AAQ3MML0_VIGMU</name>
<evidence type="ECO:0000313" key="2">
    <source>
        <dbReference type="EMBL" id="WVY93578.1"/>
    </source>
</evidence>
<organism evidence="2 3">
    <name type="scientific">Vigna mungo</name>
    <name type="common">Black gram</name>
    <name type="synonym">Phaseolus mungo</name>
    <dbReference type="NCBI Taxonomy" id="3915"/>
    <lineage>
        <taxon>Eukaryota</taxon>
        <taxon>Viridiplantae</taxon>
        <taxon>Streptophyta</taxon>
        <taxon>Embryophyta</taxon>
        <taxon>Tracheophyta</taxon>
        <taxon>Spermatophyta</taxon>
        <taxon>Magnoliopsida</taxon>
        <taxon>eudicotyledons</taxon>
        <taxon>Gunneridae</taxon>
        <taxon>Pentapetalae</taxon>
        <taxon>rosids</taxon>
        <taxon>fabids</taxon>
        <taxon>Fabales</taxon>
        <taxon>Fabaceae</taxon>
        <taxon>Papilionoideae</taxon>
        <taxon>50 kb inversion clade</taxon>
        <taxon>NPAAA clade</taxon>
        <taxon>indigoferoid/millettioid clade</taxon>
        <taxon>Phaseoleae</taxon>
        <taxon>Vigna</taxon>
    </lineage>
</organism>